<evidence type="ECO:0000256" key="1">
    <source>
        <dbReference type="SAM" id="MobiDB-lite"/>
    </source>
</evidence>
<feature type="region of interest" description="Disordered" evidence="1">
    <location>
        <begin position="110"/>
        <end position="131"/>
    </location>
</feature>
<dbReference type="Pfam" id="PF04993">
    <property type="entry name" value="TfoX_N"/>
    <property type="match status" value="1"/>
</dbReference>
<accession>A0A1I6YMU4</accession>
<protein>
    <submittedName>
        <fullName evidence="3">TfoX N-terminal domain-containing protein</fullName>
    </submittedName>
</protein>
<proteinExistence type="predicted"/>
<sequence length="131" mass="14130">MAHDAELAQRVRAAVSDEDDVREVRMFGGLAFMVDERMVACVSGGGGALLVRVSRSRDAEYLGVVGARRAEMGTGRSMGEGWIAVDREALTEDADLQFWIDAVLEYNAEKTAERRPNGTPAASVPEEASTP</sequence>
<dbReference type="EMBL" id="FPBA01000003">
    <property type="protein sequence ID" value="SFT51757.1"/>
    <property type="molecule type" value="Genomic_DNA"/>
</dbReference>
<evidence type="ECO:0000313" key="4">
    <source>
        <dbReference type="Proteomes" id="UP000199546"/>
    </source>
</evidence>
<dbReference type="Gene3D" id="3.30.1460.30">
    <property type="entry name" value="YgaC/TfoX-N like chaperone"/>
    <property type="match status" value="1"/>
</dbReference>
<dbReference type="Proteomes" id="UP000199546">
    <property type="component" value="Unassembled WGS sequence"/>
</dbReference>
<dbReference type="STRING" id="1296565.SAMN05660657_01257"/>
<dbReference type="AlphaFoldDB" id="A0A1I6YMU4"/>
<organism evidence="3 4">
    <name type="scientific">Geodermatophilus amargosae</name>
    <dbReference type="NCBI Taxonomy" id="1296565"/>
    <lineage>
        <taxon>Bacteria</taxon>
        <taxon>Bacillati</taxon>
        <taxon>Actinomycetota</taxon>
        <taxon>Actinomycetes</taxon>
        <taxon>Geodermatophilales</taxon>
        <taxon>Geodermatophilaceae</taxon>
        <taxon>Geodermatophilus</taxon>
    </lineage>
</organism>
<dbReference type="RefSeq" id="WP_217644569.1">
    <property type="nucleotide sequence ID" value="NZ_FPBA01000003.1"/>
</dbReference>
<gene>
    <name evidence="3" type="ORF">SAMN05660657_01257</name>
</gene>
<reference evidence="4" key="1">
    <citation type="submission" date="2016-10" db="EMBL/GenBank/DDBJ databases">
        <authorList>
            <person name="Varghese N."/>
            <person name="Submissions S."/>
        </authorList>
    </citation>
    <scope>NUCLEOTIDE SEQUENCE [LARGE SCALE GENOMIC DNA]</scope>
    <source>
        <strain evidence="4">DSM 46136</strain>
    </source>
</reference>
<evidence type="ECO:0000313" key="3">
    <source>
        <dbReference type="EMBL" id="SFT51757.1"/>
    </source>
</evidence>
<dbReference type="InterPro" id="IPR007076">
    <property type="entry name" value="TfoX_N"/>
</dbReference>
<evidence type="ECO:0000259" key="2">
    <source>
        <dbReference type="Pfam" id="PF04993"/>
    </source>
</evidence>
<name>A0A1I6YMU4_9ACTN</name>
<dbReference type="SUPFAM" id="SSF159894">
    <property type="entry name" value="YgaC/TfoX-N like"/>
    <property type="match status" value="1"/>
</dbReference>
<keyword evidence="4" id="KW-1185">Reference proteome</keyword>
<feature type="domain" description="TfoX N-terminal" evidence="2">
    <location>
        <begin position="17"/>
        <end position="104"/>
    </location>
</feature>